<reference evidence="3 4" key="1">
    <citation type="submission" date="2017-10" db="EMBL/GenBank/DDBJ databases">
        <title>Frigbacter circumglobatus gen. nov. sp. nov., isolated from sediment cultured in situ.</title>
        <authorList>
            <person name="Zhao Z."/>
        </authorList>
    </citation>
    <scope>NUCLEOTIDE SEQUENCE [LARGE SCALE GENOMIC DNA]</scope>
    <source>
        <strain evidence="3 4">ZYL</strain>
    </source>
</reference>
<dbReference type="SUPFAM" id="SSF51556">
    <property type="entry name" value="Metallo-dependent hydrolases"/>
    <property type="match status" value="1"/>
</dbReference>
<feature type="chain" id="PRO_5013781021" description="Amidohydrolase 3 domain-containing protein" evidence="1">
    <location>
        <begin position="23"/>
        <end position="421"/>
    </location>
</feature>
<dbReference type="Proteomes" id="UP000229730">
    <property type="component" value="Unassembled WGS sequence"/>
</dbReference>
<evidence type="ECO:0000256" key="1">
    <source>
        <dbReference type="SAM" id="SignalP"/>
    </source>
</evidence>
<name>A0A2G4YUF1_9PROT</name>
<dbReference type="RefSeq" id="WP_099471546.1">
    <property type="nucleotide sequence ID" value="NZ_CP041025.1"/>
</dbReference>
<dbReference type="OrthoDB" id="9802793at2"/>
<protein>
    <recommendedName>
        <fullName evidence="2">Amidohydrolase 3 domain-containing protein</fullName>
    </recommendedName>
</protein>
<accession>A0A2G4YUF1</accession>
<dbReference type="EMBL" id="PDEM01000009">
    <property type="protein sequence ID" value="PHZ85961.1"/>
    <property type="molecule type" value="Genomic_DNA"/>
</dbReference>
<proteinExistence type="predicted"/>
<dbReference type="Gene3D" id="3.20.20.140">
    <property type="entry name" value="Metal-dependent hydrolases"/>
    <property type="match status" value="1"/>
</dbReference>
<evidence type="ECO:0000259" key="2">
    <source>
        <dbReference type="Pfam" id="PF07969"/>
    </source>
</evidence>
<comment type="caution">
    <text evidence="3">The sequence shown here is derived from an EMBL/GenBank/DDBJ whole genome shotgun (WGS) entry which is preliminary data.</text>
</comment>
<feature type="domain" description="Amidohydrolase 3" evidence="2">
    <location>
        <begin position="331"/>
        <end position="394"/>
    </location>
</feature>
<dbReference type="Gene3D" id="2.30.40.10">
    <property type="entry name" value="Urease, subunit C, domain 1"/>
    <property type="match status" value="1"/>
</dbReference>
<dbReference type="PANTHER" id="PTHR43135:SF3">
    <property type="entry name" value="ALPHA-D-RIBOSE 1-METHYLPHOSPHONATE 5-TRIPHOSPHATE DIPHOSPHATASE"/>
    <property type="match status" value="1"/>
</dbReference>
<dbReference type="AlphaFoldDB" id="A0A2G4YUF1"/>
<sequence>MRKSALKIALFASAALSFSLGAAVAETIAIKGGTVHTMGQKGVIEKGIILIEDGKIRDVGQDISIPSGAQVIDATGKVVTPGLMHGGSRLGLSEISMTKDSNEHSAQGSPFSAAFDVRYGLKSNSSVMADNRRHGLTHAITQPSGSDGIFAGSGALIVLTGDADLYVAKGPMVAKLAKGGNRNVAWAKLRLIFDQVKFYTKNRSRIQRGEGPGDFLLSSFNMDALIPVVEGKQKMVLSVYSEDDLRQAISFQKETGVDLILSGATEAWKVADQLAAAKIPVLINPQSNLPENFGEVAASFSNAALLHKAGVDFAIIAGDVNHNAHTVNQMAGIAAAHGLDRDVALAAITSAPARIFGFEKSLGSLEKGKTANVVIWDGDPLEVTTNSTHVLVGGVNHPLVSRRTLLRDRYLGLNKKPFAYH</sequence>
<evidence type="ECO:0000313" key="3">
    <source>
        <dbReference type="EMBL" id="PHZ85961.1"/>
    </source>
</evidence>
<gene>
    <name evidence="3" type="ORF">CRD36_04620</name>
</gene>
<dbReference type="InterPro" id="IPR013108">
    <property type="entry name" value="Amidohydro_3"/>
</dbReference>
<dbReference type="InterPro" id="IPR011059">
    <property type="entry name" value="Metal-dep_hydrolase_composite"/>
</dbReference>
<dbReference type="InParanoid" id="A0A2G4YUF1"/>
<feature type="signal peptide" evidence="1">
    <location>
        <begin position="1"/>
        <end position="22"/>
    </location>
</feature>
<organism evidence="3 4">
    <name type="scientific">Paremcibacter congregatus</name>
    <dbReference type="NCBI Taxonomy" id="2043170"/>
    <lineage>
        <taxon>Bacteria</taxon>
        <taxon>Pseudomonadati</taxon>
        <taxon>Pseudomonadota</taxon>
        <taxon>Alphaproteobacteria</taxon>
        <taxon>Emcibacterales</taxon>
        <taxon>Emcibacteraceae</taxon>
        <taxon>Paremcibacter</taxon>
    </lineage>
</organism>
<dbReference type="GO" id="GO:0016810">
    <property type="term" value="F:hydrolase activity, acting on carbon-nitrogen (but not peptide) bonds"/>
    <property type="evidence" value="ECO:0007669"/>
    <property type="project" value="InterPro"/>
</dbReference>
<dbReference type="Pfam" id="PF07969">
    <property type="entry name" value="Amidohydro_3"/>
    <property type="match status" value="1"/>
</dbReference>
<dbReference type="InterPro" id="IPR051781">
    <property type="entry name" value="Metallo-dep_Hydrolase"/>
</dbReference>
<dbReference type="PANTHER" id="PTHR43135">
    <property type="entry name" value="ALPHA-D-RIBOSE 1-METHYLPHOSPHONATE 5-TRIPHOSPHATE DIPHOSPHATASE"/>
    <property type="match status" value="1"/>
</dbReference>
<dbReference type="SUPFAM" id="SSF51338">
    <property type="entry name" value="Composite domain of metallo-dependent hydrolases"/>
    <property type="match status" value="1"/>
</dbReference>
<keyword evidence="4" id="KW-1185">Reference proteome</keyword>
<dbReference type="InterPro" id="IPR032466">
    <property type="entry name" value="Metal_Hydrolase"/>
</dbReference>
<keyword evidence="1" id="KW-0732">Signal</keyword>
<evidence type="ECO:0000313" key="4">
    <source>
        <dbReference type="Proteomes" id="UP000229730"/>
    </source>
</evidence>